<gene>
    <name evidence="2" type="primary">soj_3</name>
    <name evidence="2" type="ORF">NCTC11636_02460</name>
</gene>
<dbReference type="InterPro" id="IPR027417">
    <property type="entry name" value="P-loop_NTPase"/>
</dbReference>
<dbReference type="PIRSF" id="PIRSF009320">
    <property type="entry name" value="Nuc_binding_HP_1000"/>
    <property type="match status" value="1"/>
</dbReference>
<dbReference type="KEGG" id="ahw:NCTC11636_02460"/>
<dbReference type="Proteomes" id="UP000266895">
    <property type="component" value="Chromosome"/>
</dbReference>
<keyword evidence="3" id="KW-1185">Reference proteome</keyword>
<evidence type="ECO:0000313" key="3">
    <source>
        <dbReference type="Proteomes" id="UP000266895"/>
    </source>
</evidence>
<evidence type="ECO:0000313" key="2">
    <source>
        <dbReference type="EMBL" id="VEG29987.1"/>
    </source>
</evidence>
<dbReference type="EMBL" id="LR134350">
    <property type="protein sequence ID" value="VEG29987.1"/>
    <property type="molecule type" value="Genomic_DNA"/>
</dbReference>
<evidence type="ECO:0000259" key="1">
    <source>
        <dbReference type="Pfam" id="PF13614"/>
    </source>
</evidence>
<proteinExistence type="predicted"/>
<dbReference type="PANTHER" id="PTHR13696:SF52">
    <property type="entry name" value="PARA FAMILY PROTEIN CT_582"/>
    <property type="match status" value="1"/>
</dbReference>
<dbReference type="RefSeq" id="WP_161512718.1">
    <property type="nucleotide sequence ID" value="NZ_LR134350.1"/>
</dbReference>
<dbReference type="InterPro" id="IPR025669">
    <property type="entry name" value="AAA_dom"/>
</dbReference>
<reference evidence="2 3" key="1">
    <citation type="submission" date="2018-12" db="EMBL/GenBank/DDBJ databases">
        <authorList>
            <consortium name="Pathogen Informatics"/>
        </authorList>
    </citation>
    <scope>NUCLEOTIDE SEQUENCE [LARGE SCALE GENOMIC DNA]</scope>
    <source>
        <strain evidence="2 3">NCTC11636</strain>
    </source>
</reference>
<dbReference type="SUPFAM" id="SSF52540">
    <property type="entry name" value="P-loop containing nucleoside triphosphate hydrolases"/>
    <property type="match status" value="1"/>
</dbReference>
<dbReference type="AlphaFoldDB" id="A0A448HJV8"/>
<dbReference type="Pfam" id="PF13614">
    <property type="entry name" value="AAA_31"/>
    <property type="match status" value="1"/>
</dbReference>
<organism evidence="2 3">
    <name type="scientific">Actinomyces howellii</name>
    <dbReference type="NCBI Taxonomy" id="52771"/>
    <lineage>
        <taxon>Bacteria</taxon>
        <taxon>Bacillati</taxon>
        <taxon>Actinomycetota</taxon>
        <taxon>Actinomycetes</taxon>
        <taxon>Actinomycetales</taxon>
        <taxon>Actinomycetaceae</taxon>
        <taxon>Actinomyces</taxon>
    </lineage>
</organism>
<accession>A0A448HJV8</accession>
<name>A0A448HJV8_9ACTO</name>
<protein>
    <submittedName>
        <fullName evidence="2">Sporulation initiation inhibitor protein soj</fullName>
    </submittedName>
</protein>
<dbReference type="InterPro" id="IPR050678">
    <property type="entry name" value="DNA_Partitioning_ATPase"/>
</dbReference>
<dbReference type="Gene3D" id="3.40.50.300">
    <property type="entry name" value="P-loop containing nucleotide triphosphate hydrolases"/>
    <property type="match status" value="1"/>
</dbReference>
<feature type="domain" description="AAA" evidence="1">
    <location>
        <begin position="1"/>
        <end position="184"/>
    </location>
</feature>
<dbReference type="PANTHER" id="PTHR13696">
    <property type="entry name" value="P-LOOP CONTAINING NUCLEOSIDE TRIPHOSPHATE HYDROLASE"/>
    <property type="match status" value="1"/>
</dbReference>
<sequence length="259" mass="27436">MTTIAVANQKGGVGKTSTTVNLASRFAAAGRRVLVIDADPQANASSTMDIVTRPDTLTLLDVLVAVSQDPQGSTGIASQAIRPAGAAWAGVDVIAAERNLAAIDTNASPGREFWLRDSLQGAVDDYDIVLIDCPPSLASLTLTALGAADQVLIVTSARATAVDGVNELLRTISIVQRTNPCLEIGGIVINLWRDFRDRSLWRDALRQDHPGLVIDHLLPEREVVATAATNGVPVPREEARDYVNALDAIAELLTTKENA</sequence>
<dbReference type="CDD" id="cd02042">
    <property type="entry name" value="ParAB_family"/>
    <property type="match status" value="1"/>
</dbReference>